<proteinExistence type="predicted"/>
<reference evidence="3" key="1">
    <citation type="journal article" date="2020" name="mSystems">
        <title>Genome- and Community-Level Interaction Insights into Carbon Utilization and Element Cycling Functions of Hydrothermarchaeota in Hydrothermal Sediment.</title>
        <authorList>
            <person name="Zhou Z."/>
            <person name="Liu Y."/>
            <person name="Xu W."/>
            <person name="Pan J."/>
            <person name="Luo Z.H."/>
            <person name="Li M."/>
        </authorList>
    </citation>
    <scope>NUCLEOTIDE SEQUENCE [LARGE SCALE GENOMIC DNA]</scope>
    <source>
        <strain evidence="3">SpSt-1219</strain>
    </source>
</reference>
<feature type="domain" description="DUF4349" evidence="2">
    <location>
        <begin position="85"/>
        <end position="294"/>
    </location>
</feature>
<feature type="transmembrane region" description="Helical" evidence="1">
    <location>
        <begin position="12"/>
        <end position="30"/>
    </location>
</feature>
<gene>
    <name evidence="3" type="ORF">ENN92_01305</name>
</gene>
<name>A0A7C1DHL4_UNCKA</name>
<dbReference type="EMBL" id="DSDM01000082">
    <property type="protein sequence ID" value="HDQ88766.1"/>
    <property type="molecule type" value="Genomic_DNA"/>
</dbReference>
<comment type="caution">
    <text evidence="3">The sequence shown here is derived from an EMBL/GenBank/DDBJ whole genome shotgun (WGS) entry which is preliminary data.</text>
</comment>
<dbReference type="AlphaFoldDB" id="A0A7C1DHL4"/>
<dbReference type="Proteomes" id="UP000886066">
    <property type="component" value="Unassembled WGS sequence"/>
</dbReference>
<keyword evidence="1" id="KW-0472">Membrane</keyword>
<evidence type="ECO:0000313" key="3">
    <source>
        <dbReference type="EMBL" id="HDQ88766.1"/>
    </source>
</evidence>
<accession>A0A7C1DHL4</accession>
<evidence type="ECO:0000256" key="1">
    <source>
        <dbReference type="SAM" id="Phobius"/>
    </source>
</evidence>
<evidence type="ECO:0000259" key="2">
    <source>
        <dbReference type="Pfam" id="PF14257"/>
    </source>
</evidence>
<keyword evidence="1" id="KW-1133">Transmembrane helix</keyword>
<sequence length="312" mass="35415">MQSIFNWIKSNKLFTLLILFVAYYFGRQYIRGRMYLGSSRNMRFGSYDSMEMGMAPEYSKSLTSTDEYMPSPIPDVTPQPDIEDRMMAKNATQSLHVKDVKESIDAIEAYAKNIGGYVVSKSLNEPQEASTGYVTLRIPAEKLEEALAFFGEKAVKIIYESVYGNDITDQYVDTQTKLEVLEKTKAIFVGMLDSATDFDQILGAQTEILNVQRQIDSVKGQIEYMEKTAKMSLVNIDLSTDELSLGFAPADAWRPSVVFKLAVRSLVRNARQLGNTGIWISVYAVLWIPALVVFKLIRKVWKRRQEQGKKTK</sequence>
<organism evidence="3">
    <name type="scientific">candidate division WWE3 bacterium</name>
    <dbReference type="NCBI Taxonomy" id="2053526"/>
    <lineage>
        <taxon>Bacteria</taxon>
        <taxon>Katanobacteria</taxon>
    </lineage>
</organism>
<feature type="transmembrane region" description="Helical" evidence="1">
    <location>
        <begin position="278"/>
        <end position="297"/>
    </location>
</feature>
<dbReference type="Pfam" id="PF14257">
    <property type="entry name" value="DUF4349"/>
    <property type="match status" value="1"/>
</dbReference>
<dbReference type="InterPro" id="IPR025645">
    <property type="entry name" value="DUF4349"/>
</dbReference>
<protein>
    <submittedName>
        <fullName evidence="3">DUF4349 domain-containing protein</fullName>
    </submittedName>
</protein>
<keyword evidence="1" id="KW-0812">Transmembrane</keyword>